<evidence type="ECO:0000256" key="1">
    <source>
        <dbReference type="SAM" id="MobiDB-lite"/>
    </source>
</evidence>
<dbReference type="GeneID" id="120542348"/>
<reference evidence="3 4" key="1">
    <citation type="journal article" date="2021" name="Cell">
        <title>Tracing the genetic footprints of vertebrate landing in non-teleost ray-finned fishes.</title>
        <authorList>
            <person name="Bi X."/>
            <person name="Wang K."/>
            <person name="Yang L."/>
            <person name="Pan H."/>
            <person name="Jiang H."/>
            <person name="Wei Q."/>
            <person name="Fang M."/>
            <person name="Yu H."/>
            <person name="Zhu C."/>
            <person name="Cai Y."/>
            <person name="He Y."/>
            <person name="Gan X."/>
            <person name="Zeng H."/>
            <person name="Yu D."/>
            <person name="Zhu Y."/>
            <person name="Jiang H."/>
            <person name="Qiu Q."/>
            <person name="Yang H."/>
            <person name="Zhang Y.E."/>
            <person name="Wang W."/>
            <person name="Zhu M."/>
            <person name="He S."/>
            <person name="Zhang G."/>
        </authorList>
    </citation>
    <scope>NUCLEOTIDE SEQUENCE [LARGE SCALE GENOMIC DNA]</scope>
    <source>
        <strain evidence="3">Bchr_013</strain>
    </source>
</reference>
<keyword evidence="4" id="KW-1185">Reference proteome</keyword>
<dbReference type="AlphaFoldDB" id="A0A8X7WUG7"/>
<feature type="domain" description="Proline-rich AKT1 substrate 1 N-terminal" evidence="2">
    <location>
        <begin position="20"/>
        <end position="97"/>
    </location>
</feature>
<feature type="non-terminal residue" evidence="3">
    <location>
        <position position="1"/>
    </location>
</feature>
<dbReference type="InterPro" id="IPR026682">
    <property type="entry name" value="AKT1S1"/>
</dbReference>
<dbReference type="GO" id="GO:0048011">
    <property type="term" value="P:neurotrophin TRK receptor signaling pathway"/>
    <property type="evidence" value="ECO:0007669"/>
    <property type="project" value="InterPro"/>
</dbReference>
<protein>
    <submittedName>
        <fullName evidence="3">AKTS1 protein</fullName>
    </submittedName>
</protein>
<dbReference type="Pfam" id="PF22911">
    <property type="entry name" value="PRAS_NT"/>
    <property type="match status" value="1"/>
</dbReference>
<evidence type="ECO:0000259" key="2">
    <source>
        <dbReference type="Pfam" id="PF22911"/>
    </source>
</evidence>
<sequence length="362" mass="39360">MSSSTSSAFATVVPEMPDNHKESWEALILAVDSYHKQTGNEVALLSAHKRSFKKQGISGAAKDDFGDNFSYTVLGPGPLSEAVKTYLDDISVLHKTSLLTSHRCDHTGGSMALISTMADNSHLLTSGDSSQSSCLYSHSYPSIYSQGIVSGAVDGLGATNTVGTAQIAEIMHSDQQTSLQKCLEKDAKDKGRRLSPSKAEQDDDDDDDDEDDEYEMERQNRNLNETTGLFPMDEDSSCQECEPFFESDIDEEESTDDGSLSEDLPVSSQQCGFPVANSSCTFSRQLARSLPVTVPMWGFHNGKGGQNHHGESHSGERVVCPDLEKIAASMRALAMSVTDGTEMFGDLPRPRLNTGDFQKPKY</sequence>
<feature type="non-terminal residue" evidence="3">
    <location>
        <position position="362"/>
    </location>
</feature>
<dbReference type="EMBL" id="JAATIS010009265">
    <property type="protein sequence ID" value="KAG2455841.1"/>
    <property type="molecule type" value="Genomic_DNA"/>
</dbReference>
<feature type="compositionally biased region" description="Acidic residues" evidence="1">
    <location>
        <begin position="201"/>
        <end position="215"/>
    </location>
</feature>
<dbReference type="GO" id="GO:0032007">
    <property type="term" value="P:negative regulation of TOR signaling"/>
    <property type="evidence" value="ECO:0007669"/>
    <property type="project" value="InterPro"/>
</dbReference>
<dbReference type="PANTHER" id="PTHR21844:SF2">
    <property type="entry name" value="PROLINE-RICH AKT1 SUBSTRATE 1"/>
    <property type="match status" value="1"/>
</dbReference>
<dbReference type="Pfam" id="PF15798">
    <property type="entry name" value="PRAS"/>
    <property type="match status" value="1"/>
</dbReference>
<proteinExistence type="predicted"/>
<dbReference type="PANTHER" id="PTHR21844">
    <property type="entry name" value="AKT1 SUBSTRATE 1 PROTEIN"/>
    <property type="match status" value="1"/>
</dbReference>
<dbReference type="Proteomes" id="UP000886611">
    <property type="component" value="Unassembled WGS sequence"/>
</dbReference>
<gene>
    <name evidence="3" type="primary">Akt1s1</name>
    <name evidence="3" type="ORF">GTO96_0007541</name>
</gene>
<comment type="caution">
    <text evidence="3">The sequence shown here is derived from an EMBL/GenBank/DDBJ whole genome shotgun (WGS) entry which is preliminary data.</text>
</comment>
<dbReference type="InterPro" id="IPR055192">
    <property type="entry name" value="PRAS_NT"/>
</dbReference>
<evidence type="ECO:0000313" key="4">
    <source>
        <dbReference type="Proteomes" id="UP000886611"/>
    </source>
</evidence>
<accession>A0A8X7WUG7</accession>
<dbReference type="GO" id="GO:0005737">
    <property type="term" value="C:cytoplasm"/>
    <property type="evidence" value="ECO:0007669"/>
    <property type="project" value="TreeGrafter"/>
</dbReference>
<organism evidence="3 4">
    <name type="scientific">Polypterus senegalus</name>
    <name type="common">Senegal bichir</name>
    <dbReference type="NCBI Taxonomy" id="55291"/>
    <lineage>
        <taxon>Eukaryota</taxon>
        <taxon>Metazoa</taxon>
        <taxon>Chordata</taxon>
        <taxon>Craniata</taxon>
        <taxon>Vertebrata</taxon>
        <taxon>Euteleostomi</taxon>
        <taxon>Actinopterygii</taxon>
        <taxon>Polypteriformes</taxon>
        <taxon>Polypteridae</taxon>
        <taxon>Polypterus</taxon>
    </lineage>
</organism>
<dbReference type="OrthoDB" id="9992964at2759"/>
<feature type="region of interest" description="Disordered" evidence="1">
    <location>
        <begin position="173"/>
        <end position="240"/>
    </location>
</feature>
<evidence type="ECO:0000313" key="3">
    <source>
        <dbReference type="EMBL" id="KAG2455841.1"/>
    </source>
</evidence>
<dbReference type="RefSeq" id="XP_039630671.1">
    <property type="nucleotide sequence ID" value="XM_039774737.1"/>
</dbReference>
<name>A0A8X7WUG7_POLSE</name>